<sequence length="275" mass="30956">MGPEQTTTELSIPISNGSAVTNKIIYRDEIATDFPQFNELPLELRLKIWGHAAPDPTTVVQRMCNKRSLGRFTYRRKPPAILHACQESRAEYLDTGAESGQASVARRRQEHPVYKLFFGSGPRCSTPAYFSVDIDAFWGGNYPARLTLPDGDIWDGIENLEIRKTLRHFVIKTGADTWRPNVGELCRHMFPELETITILVSPPYYTGDAPPEVGGQMNVAGMDDSQAFLAADCASFRDYIQDELDLERTSNPEWNPPVLKLRFEEQFLANSSISP</sequence>
<accession>A0A559M8P4</accession>
<dbReference type="Pfam" id="PF20150">
    <property type="entry name" value="2EXR"/>
    <property type="match status" value="1"/>
</dbReference>
<keyword evidence="3" id="KW-1185">Reference proteome</keyword>
<protein>
    <recommendedName>
        <fullName evidence="1">2EXR domain-containing protein</fullName>
    </recommendedName>
</protein>
<evidence type="ECO:0000313" key="3">
    <source>
        <dbReference type="Proteomes" id="UP000315522"/>
    </source>
</evidence>
<dbReference type="PANTHER" id="PTHR35910">
    <property type="entry name" value="2EXR DOMAIN-CONTAINING PROTEIN"/>
    <property type="match status" value="1"/>
</dbReference>
<evidence type="ECO:0000313" key="2">
    <source>
        <dbReference type="EMBL" id="TVY89328.1"/>
    </source>
</evidence>
<dbReference type="PANTHER" id="PTHR35910:SF6">
    <property type="entry name" value="2EXR DOMAIN-CONTAINING PROTEIN"/>
    <property type="match status" value="1"/>
</dbReference>
<dbReference type="Proteomes" id="UP000315522">
    <property type="component" value="Unassembled WGS sequence"/>
</dbReference>
<dbReference type="EMBL" id="QGML01001305">
    <property type="protein sequence ID" value="TVY89328.1"/>
    <property type="molecule type" value="Genomic_DNA"/>
</dbReference>
<feature type="domain" description="2EXR" evidence="1">
    <location>
        <begin position="34"/>
        <end position="100"/>
    </location>
</feature>
<evidence type="ECO:0000259" key="1">
    <source>
        <dbReference type="Pfam" id="PF20150"/>
    </source>
</evidence>
<organism evidence="2 3">
    <name type="scientific">Lachnellula willkommii</name>
    <dbReference type="NCBI Taxonomy" id="215461"/>
    <lineage>
        <taxon>Eukaryota</taxon>
        <taxon>Fungi</taxon>
        <taxon>Dikarya</taxon>
        <taxon>Ascomycota</taxon>
        <taxon>Pezizomycotina</taxon>
        <taxon>Leotiomycetes</taxon>
        <taxon>Helotiales</taxon>
        <taxon>Lachnaceae</taxon>
        <taxon>Lachnellula</taxon>
    </lineage>
</organism>
<reference evidence="2 3" key="1">
    <citation type="submission" date="2018-05" db="EMBL/GenBank/DDBJ databases">
        <title>Genome sequencing and assembly of the regulated plant pathogen Lachnellula willkommii and related sister species for the development of diagnostic species identification markers.</title>
        <authorList>
            <person name="Giroux E."/>
            <person name="Bilodeau G."/>
        </authorList>
    </citation>
    <scope>NUCLEOTIDE SEQUENCE [LARGE SCALE GENOMIC DNA]</scope>
    <source>
        <strain evidence="2 3">CBS 172.35</strain>
    </source>
</reference>
<proteinExistence type="predicted"/>
<dbReference type="InterPro" id="IPR045518">
    <property type="entry name" value="2EXR"/>
</dbReference>
<comment type="caution">
    <text evidence="2">The sequence shown here is derived from an EMBL/GenBank/DDBJ whole genome shotgun (WGS) entry which is preliminary data.</text>
</comment>
<name>A0A559M8P4_9HELO</name>
<gene>
    <name evidence="2" type="ORF">LAWI1_G008771</name>
</gene>
<dbReference type="AlphaFoldDB" id="A0A559M8P4"/>